<dbReference type="Pfam" id="PF02285">
    <property type="entry name" value="COX8"/>
    <property type="match status" value="1"/>
</dbReference>
<keyword evidence="8 9" id="KW-0472">Membrane</keyword>
<comment type="similarity">
    <text evidence="3">Belongs to the cytochrome c oxidase VIII family.</text>
</comment>
<gene>
    <name evidence="10" type="ORF">FF38_13189</name>
</gene>
<comment type="subcellular location">
    <subcellularLocation>
        <location evidence="1">Mitochondrion inner membrane</location>
        <topology evidence="1">Single-pass membrane protein</topology>
    </subcellularLocation>
</comment>
<keyword evidence="11" id="KW-1185">Reference proteome</keyword>
<dbReference type="GO" id="GO:0006123">
    <property type="term" value="P:mitochondrial electron transport, cytochrome c to oxygen"/>
    <property type="evidence" value="ECO:0007669"/>
    <property type="project" value="InterPro"/>
</dbReference>
<dbReference type="OMA" id="AWVLLHI"/>
<keyword evidence="7" id="KW-0496">Mitochondrion</keyword>
<dbReference type="UniPathway" id="UPA00705"/>
<dbReference type="EMBL" id="JRES01000296">
    <property type="protein sequence ID" value="KNC32650.1"/>
    <property type="molecule type" value="Genomic_DNA"/>
</dbReference>
<comment type="caution">
    <text evidence="10">The sequence shown here is derived from an EMBL/GenBank/DDBJ whole genome shotgun (WGS) entry which is preliminary data.</text>
</comment>
<accession>A0A0L0CK70</accession>
<feature type="transmembrane region" description="Helical" evidence="9">
    <location>
        <begin position="40"/>
        <end position="59"/>
    </location>
</feature>
<evidence type="ECO:0000256" key="8">
    <source>
        <dbReference type="ARBA" id="ARBA00023136"/>
    </source>
</evidence>
<protein>
    <recommendedName>
        <fullName evidence="12">Cytochrome c oxidase polypeptide VIII</fullName>
    </recommendedName>
</protein>
<evidence type="ECO:0000256" key="7">
    <source>
        <dbReference type="ARBA" id="ARBA00023128"/>
    </source>
</evidence>
<dbReference type="InterPro" id="IPR036548">
    <property type="entry name" value="Cyt_c_oxidase_su8_sf"/>
</dbReference>
<evidence type="ECO:0000256" key="1">
    <source>
        <dbReference type="ARBA" id="ARBA00004434"/>
    </source>
</evidence>
<evidence type="ECO:0000256" key="2">
    <source>
        <dbReference type="ARBA" id="ARBA00004673"/>
    </source>
</evidence>
<dbReference type="OrthoDB" id="6093252at2759"/>
<dbReference type="InterPro" id="IPR003205">
    <property type="entry name" value="Cyt_c_oxidase_su8"/>
</dbReference>
<reference evidence="10 11" key="1">
    <citation type="journal article" date="2015" name="Nat. Commun.">
        <title>Lucilia cuprina genome unlocks parasitic fly biology to underpin future interventions.</title>
        <authorList>
            <person name="Anstead C.A."/>
            <person name="Korhonen P.K."/>
            <person name="Young N.D."/>
            <person name="Hall R.S."/>
            <person name="Jex A.R."/>
            <person name="Murali S.C."/>
            <person name="Hughes D.S."/>
            <person name="Lee S.F."/>
            <person name="Perry T."/>
            <person name="Stroehlein A.J."/>
            <person name="Ansell B.R."/>
            <person name="Breugelmans B."/>
            <person name="Hofmann A."/>
            <person name="Qu J."/>
            <person name="Dugan S."/>
            <person name="Lee S.L."/>
            <person name="Chao H."/>
            <person name="Dinh H."/>
            <person name="Han Y."/>
            <person name="Doddapaneni H.V."/>
            <person name="Worley K.C."/>
            <person name="Muzny D.M."/>
            <person name="Ioannidis P."/>
            <person name="Waterhouse R.M."/>
            <person name="Zdobnov E.M."/>
            <person name="James P.J."/>
            <person name="Bagnall N.H."/>
            <person name="Kotze A.C."/>
            <person name="Gibbs R.A."/>
            <person name="Richards S."/>
            <person name="Batterham P."/>
            <person name="Gasser R.B."/>
        </authorList>
    </citation>
    <scope>NUCLEOTIDE SEQUENCE [LARGE SCALE GENOMIC DNA]</scope>
    <source>
        <strain evidence="10 11">LS</strain>
        <tissue evidence="10">Full body</tissue>
    </source>
</reference>
<dbReference type="GO" id="GO:0045277">
    <property type="term" value="C:respiratory chain complex IV"/>
    <property type="evidence" value="ECO:0007669"/>
    <property type="project" value="InterPro"/>
</dbReference>
<dbReference type="Proteomes" id="UP000037069">
    <property type="component" value="Unassembled WGS sequence"/>
</dbReference>
<evidence type="ECO:0000256" key="4">
    <source>
        <dbReference type="ARBA" id="ARBA00022692"/>
    </source>
</evidence>
<evidence type="ECO:0000256" key="5">
    <source>
        <dbReference type="ARBA" id="ARBA00022792"/>
    </source>
</evidence>
<dbReference type="PANTHER" id="PTHR16717">
    <property type="entry name" value="CYTOCHROME C OXIDASE POLYPEPTIDE VIII"/>
    <property type="match status" value="1"/>
</dbReference>
<keyword evidence="6 9" id="KW-1133">Transmembrane helix</keyword>
<sequence length="68" mass="7453">MFQRSAAQLLAPAIRNAVQRRCQSVISSPPTQKVSFAEKLILGGGMCCASLVIPAWVLLHIKEYRGLK</sequence>
<dbReference type="STRING" id="7375.A0A0L0CK70"/>
<dbReference type="Gene3D" id="4.10.81.10">
    <property type="entry name" value="Cytochrome c oxidase, subunit 8"/>
    <property type="match status" value="1"/>
</dbReference>
<proteinExistence type="inferred from homology"/>
<evidence type="ECO:0000256" key="6">
    <source>
        <dbReference type="ARBA" id="ARBA00022989"/>
    </source>
</evidence>
<comment type="pathway">
    <text evidence="2">Energy metabolism; oxidative phosphorylation.</text>
</comment>
<evidence type="ECO:0008006" key="12">
    <source>
        <dbReference type="Google" id="ProtNLM"/>
    </source>
</evidence>
<dbReference type="AlphaFoldDB" id="A0A0L0CK70"/>
<dbReference type="PANTHER" id="PTHR16717:SF5">
    <property type="entry name" value="CYTOCHROME C OXIDASE SUBUNIT 8, ISOFORM A"/>
    <property type="match status" value="1"/>
</dbReference>
<evidence type="ECO:0000313" key="10">
    <source>
        <dbReference type="EMBL" id="KNC32650.1"/>
    </source>
</evidence>
<keyword evidence="4 9" id="KW-0812">Transmembrane</keyword>
<evidence type="ECO:0000256" key="3">
    <source>
        <dbReference type="ARBA" id="ARBA00010117"/>
    </source>
</evidence>
<keyword evidence="5" id="KW-0999">Mitochondrion inner membrane</keyword>
<organism evidence="10 11">
    <name type="scientific">Lucilia cuprina</name>
    <name type="common">Green bottle fly</name>
    <name type="synonym">Australian sheep blowfly</name>
    <dbReference type="NCBI Taxonomy" id="7375"/>
    <lineage>
        <taxon>Eukaryota</taxon>
        <taxon>Metazoa</taxon>
        <taxon>Ecdysozoa</taxon>
        <taxon>Arthropoda</taxon>
        <taxon>Hexapoda</taxon>
        <taxon>Insecta</taxon>
        <taxon>Pterygota</taxon>
        <taxon>Neoptera</taxon>
        <taxon>Endopterygota</taxon>
        <taxon>Diptera</taxon>
        <taxon>Brachycera</taxon>
        <taxon>Muscomorpha</taxon>
        <taxon>Oestroidea</taxon>
        <taxon>Calliphoridae</taxon>
        <taxon>Luciliinae</taxon>
        <taxon>Lucilia</taxon>
    </lineage>
</organism>
<evidence type="ECO:0000313" key="11">
    <source>
        <dbReference type="Proteomes" id="UP000037069"/>
    </source>
</evidence>
<dbReference type="GO" id="GO:0005743">
    <property type="term" value="C:mitochondrial inner membrane"/>
    <property type="evidence" value="ECO:0007669"/>
    <property type="project" value="UniProtKB-SubCell"/>
</dbReference>
<evidence type="ECO:0000256" key="9">
    <source>
        <dbReference type="SAM" id="Phobius"/>
    </source>
</evidence>
<name>A0A0L0CK70_LUCCU</name>